<reference evidence="2 3" key="1">
    <citation type="submission" date="2022-04" db="EMBL/GenBank/DDBJ databases">
        <title>Paracoccus sp. YLB-12 draft genome sequence.</title>
        <authorList>
            <person name="Yu L."/>
        </authorList>
    </citation>
    <scope>NUCLEOTIDE SEQUENCE [LARGE SCALE GENOMIC DNA]</scope>
    <source>
        <strain evidence="2 3">YLB-12</strain>
    </source>
</reference>
<protein>
    <recommendedName>
        <fullName evidence="4">Solute-binding protein family 3/N-terminal domain-containing protein</fullName>
    </recommendedName>
</protein>
<dbReference type="RefSeq" id="WP_260277343.1">
    <property type="nucleotide sequence ID" value="NZ_JANAVZ010000006.1"/>
</dbReference>
<name>A0ABT2KAC9_9RHOB</name>
<feature type="signal peptide" evidence="1">
    <location>
        <begin position="1"/>
        <end position="17"/>
    </location>
</feature>
<evidence type="ECO:0000313" key="2">
    <source>
        <dbReference type="EMBL" id="MCT4333476.1"/>
    </source>
</evidence>
<evidence type="ECO:0008006" key="4">
    <source>
        <dbReference type="Google" id="ProtNLM"/>
    </source>
</evidence>
<feature type="chain" id="PRO_5046625005" description="Solute-binding protein family 3/N-terminal domain-containing protein" evidence="1">
    <location>
        <begin position="18"/>
        <end position="333"/>
    </location>
</feature>
<accession>A0ABT2KAC9</accession>
<keyword evidence="1" id="KW-0732">Signal</keyword>
<dbReference type="EMBL" id="JANAVZ010000006">
    <property type="protein sequence ID" value="MCT4333476.1"/>
    <property type="molecule type" value="Genomic_DNA"/>
</dbReference>
<evidence type="ECO:0000313" key="3">
    <source>
        <dbReference type="Proteomes" id="UP001320702"/>
    </source>
</evidence>
<gene>
    <name evidence="2" type="ORF">MU516_11440</name>
</gene>
<sequence length="333" mass="36469">MRAALAILALIAAPACAQPADDTAQPELPTLYVGVRADAPPFSYRPDQMLVSSGKGTGPLGDAGYSGYIVYICDRVLEVMRDRNDQPAFNVVPVEVTAGSRFQMLREIPGGGDPSIDLLCDPATATRERLRDHTASLPLYLSGVGYAARKRERNQNTGSGNFRINVVGSTTAIDHGIRRILDAGEWPSFRDDLLSYLYNPGAATDGNEKVRLSPTHKAAVEAFCAAPSGDSNPLQYYVGDLEIVNRALLIYGDPDCKPEPATTTYSDDRYVLFMRNADSVGIDKARLLMTFSRVLSELVLSQPSLLDEAFKANFEGYRRSDKLRLFFWSLYGP</sequence>
<proteinExistence type="predicted"/>
<dbReference type="Proteomes" id="UP001320702">
    <property type="component" value="Unassembled WGS sequence"/>
</dbReference>
<keyword evidence="3" id="KW-1185">Reference proteome</keyword>
<organism evidence="2 3">
    <name type="scientific">Paracoccus maritimus</name>
    <dbReference type="NCBI Taxonomy" id="2933292"/>
    <lineage>
        <taxon>Bacteria</taxon>
        <taxon>Pseudomonadati</taxon>
        <taxon>Pseudomonadota</taxon>
        <taxon>Alphaproteobacteria</taxon>
        <taxon>Rhodobacterales</taxon>
        <taxon>Paracoccaceae</taxon>
        <taxon>Paracoccus</taxon>
    </lineage>
</organism>
<dbReference type="Gene3D" id="3.40.190.10">
    <property type="entry name" value="Periplasmic binding protein-like II"/>
    <property type="match status" value="2"/>
</dbReference>
<dbReference type="SUPFAM" id="SSF53850">
    <property type="entry name" value="Periplasmic binding protein-like II"/>
    <property type="match status" value="1"/>
</dbReference>
<evidence type="ECO:0000256" key="1">
    <source>
        <dbReference type="SAM" id="SignalP"/>
    </source>
</evidence>
<comment type="caution">
    <text evidence="2">The sequence shown here is derived from an EMBL/GenBank/DDBJ whole genome shotgun (WGS) entry which is preliminary data.</text>
</comment>